<dbReference type="InterPro" id="IPR036271">
    <property type="entry name" value="Tet_transcr_reg_TetR-rel_C_sf"/>
</dbReference>
<dbReference type="Gene3D" id="1.10.357.10">
    <property type="entry name" value="Tetracycline Repressor, domain 2"/>
    <property type="match status" value="1"/>
</dbReference>
<evidence type="ECO:0000256" key="4">
    <source>
        <dbReference type="ARBA" id="ARBA00023163"/>
    </source>
</evidence>
<evidence type="ECO:0000313" key="8">
    <source>
        <dbReference type="Proteomes" id="UP001565927"/>
    </source>
</evidence>
<dbReference type="Proteomes" id="UP001565927">
    <property type="component" value="Unassembled WGS sequence"/>
</dbReference>
<name>A0ABV4H5H2_9ACTN</name>
<sequence length="206" mass="22120">MARPSTPLLSRELVLHAALDQLDATGELGLPALARRLGVSTSSLYHHFKGGRGELVEGLRGLLAGEGMPSEVRPGEDWRDFTRRWARQYREAFAAHPAAVPLLTAQTVTHPAVLAAYEALAQVLHDAGFGDGDLLHAVTVLDDFVLGSALDAGAPAEVWADPGRPDSPLSRAIRATRAQPGDRSRRAFQLGLESLLTGLELLRDQP</sequence>
<evidence type="ECO:0000313" key="7">
    <source>
        <dbReference type="EMBL" id="MEZ0166825.1"/>
    </source>
</evidence>
<dbReference type="RefSeq" id="WP_370443036.1">
    <property type="nucleotide sequence ID" value="NZ_JBGFTU010000030.1"/>
</dbReference>
<comment type="caution">
    <text evidence="7">The sequence shown here is derived from an EMBL/GenBank/DDBJ whole genome shotgun (WGS) entry which is preliminary data.</text>
</comment>
<dbReference type="InterPro" id="IPR050109">
    <property type="entry name" value="HTH-type_TetR-like_transc_reg"/>
</dbReference>
<keyword evidence="1" id="KW-0678">Repressor</keyword>
<gene>
    <name evidence="7" type="ORF">AB2L27_18885</name>
</gene>
<accession>A0ABV4H5H2</accession>
<dbReference type="InterPro" id="IPR009057">
    <property type="entry name" value="Homeodomain-like_sf"/>
</dbReference>
<dbReference type="SUPFAM" id="SSF48498">
    <property type="entry name" value="Tetracyclin repressor-like, C-terminal domain"/>
    <property type="match status" value="1"/>
</dbReference>
<dbReference type="InterPro" id="IPR003012">
    <property type="entry name" value="Tet_transcr_reg_TetR"/>
</dbReference>
<organism evidence="7 8">
    <name type="scientific">Kineococcus halophytocola</name>
    <dbReference type="NCBI Taxonomy" id="3234027"/>
    <lineage>
        <taxon>Bacteria</taxon>
        <taxon>Bacillati</taxon>
        <taxon>Actinomycetota</taxon>
        <taxon>Actinomycetes</taxon>
        <taxon>Kineosporiales</taxon>
        <taxon>Kineosporiaceae</taxon>
        <taxon>Kineococcus</taxon>
    </lineage>
</organism>
<dbReference type="PANTHER" id="PTHR30055">
    <property type="entry name" value="HTH-TYPE TRANSCRIPTIONAL REGULATOR RUTR"/>
    <property type="match status" value="1"/>
</dbReference>
<feature type="domain" description="HTH tetR-type" evidence="5">
    <location>
        <begin position="27"/>
        <end position="55"/>
    </location>
</feature>
<evidence type="ECO:0000256" key="1">
    <source>
        <dbReference type="ARBA" id="ARBA00022491"/>
    </source>
</evidence>
<evidence type="ECO:0000259" key="6">
    <source>
        <dbReference type="Pfam" id="PF02909"/>
    </source>
</evidence>
<dbReference type="Pfam" id="PF02909">
    <property type="entry name" value="TetR_C_1"/>
    <property type="match status" value="1"/>
</dbReference>
<dbReference type="SUPFAM" id="SSF46689">
    <property type="entry name" value="Homeodomain-like"/>
    <property type="match status" value="1"/>
</dbReference>
<evidence type="ECO:0000256" key="2">
    <source>
        <dbReference type="ARBA" id="ARBA00023015"/>
    </source>
</evidence>
<dbReference type="Pfam" id="PF00440">
    <property type="entry name" value="TetR_N"/>
    <property type="match status" value="1"/>
</dbReference>
<keyword evidence="3" id="KW-0238">DNA-binding</keyword>
<dbReference type="PANTHER" id="PTHR30055:SF151">
    <property type="entry name" value="TRANSCRIPTIONAL REGULATORY PROTEIN"/>
    <property type="match status" value="1"/>
</dbReference>
<dbReference type="PRINTS" id="PR00400">
    <property type="entry name" value="TETREPRESSOR"/>
</dbReference>
<reference evidence="7 8" key="1">
    <citation type="submission" date="2024-07" db="EMBL/GenBank/DDBJ databases">
        <authorList>
            <person name="Thanompreechachai J."/>
            <person name="Duangmal K."/>
        </authorList>
    </citation>
    <scope>NUCLEOTIDE SEQUENCE [LARGE SCALE GENOMIC DNA]</scope>
    <source>
        <strain evidence="7 8">LSe6-4</strain>
    </source>
</reference>
<proteinExistence type="predicted"/>
<dbReference type="EMBL" id="JBGFTU010000030">
    <property type="protein sequence ID" value="MEZ0166825.1"/>
    <property type="molecule type" value="Genomic_DNA"/>
</dbReference>
<evidence type="ECO:0000256" key="3">
    <source>
        <dbReference type="ARBA" id="ARBA00023125"/>
    </source>
</evidence>
<evidence type="ECO:0000259" key="5">
    <source>
        <dbReference type="Pfam" id="PF00440"/>
    </source>
</evidence>
<keyword evidence="2" id="KW-0805">Transcription regulation</keyword>
<keyword evidence="8" id="KW-1185">Reference proteome</keyword>
<dbReference type="InterPro" id="IPR004111">
    <property type="entry name" value="Repressor_TetR_C"/>
</dbReference>
<keyword evidence="4" id="KW-0804">Transcription</keyword>
<dbReference type="InterPro" id="IPR001647">
    <property type="entry name" value="HTH_TetR"/>
</dbReference>
<feature type="domain" description="Tetracycline repressor TetR C-terminal" evidence="6">
    <location>
        <begin position="74"/>
        <end position="200"/>
    </location>
</feature>
<protein>
    <submittedName>
        <fullName evidence="7">TetR/AcrR family transcriptional regulator</fullName>
    </submittedName>
</protein>